<evidence type="ECO:0000313" key="3">
    <source>
        <dbReference type="Proteomes" id="UP001190700"/>
    </source>
</evidence>
<comment type="caution">
    <text evidence="2">The sequence shown here is derived from an EMBL/GenBank/DDBJ whole genome shotgun (WGS) entry which is preliminary data.</text>
</comment>
<gene>
    <name evidence="2" type="ORF">CYMTET_19673</name>
</gene>
<accession>A0AAE0G5M3</accession>
<feature type="compositionally biased region" description="Basic and acidic residues" evidence="1">
    <location>
        <begin position="1"/>
        <end position="13"/>
    </location>
</feature>
<sequence>MPSGDAPEKKEDDIWNDCPEGERKPSARAPGVSLPAQSTVVAQEGPPKKPEGRRSVTGTWVADVSPERSSGAGVAGIASSSQPFAQTGGGRSKKQGIPENHSKSAAGIRPATRGGQENKSPPSPRGAQSERASRQLSRGTGRFINVGHHERAARRKKAQQHNGYARFLEGQWVVQQAGKQPEADWRNWVSRGAVPEEPSAPSMRYHSAPGGRRPEPDAAGRARRMAGCSLNRIPTQLAAAVRVGDVSPAWTKADKSATFKEKLPKVYKPQPPPRPGPSKEGSREQSQMISGSKRVPRSVAAAQAAALCVVQNPPLQPQVPARCPRNAADCKTTTLPERGGKRAYTSGLAHSASPS</sequence>
<name>A0AAE0G5M3_9CHLO</name>
<protein>
    <submittedName>
        <fullName evidence="2">Uncharacterized protein</fullName>
    </submittedName>
</protein>
<evidence type="ECO:0000313" key="2">
    <source>
        <dbReference type="EMBL" id="KAK3272006.1"/>
    </source>
</evidence>
<keyword evidence="3" id="KW-1185">Reference proteome</keyword>
<feature type="compositionally biased region" description="Low complexity" evidence="1">
    <location>
        <begin position="69"/>
        <end position="81"/>
    </location>
</feature>
<organism evidence="2 3">
    <name type="scientific">Cymbomonas tetramitiformis</name>
    <dbReference type="NCBI Taxonomy" id="36881"/>
    <lineage>
        <taxon>Eukaryota</taxon>
        <taxon>Viridiplantae</taxon>
        <taxon>Chlorophyta</taxon>
        <taxon>Pyramimonadophyceae</taxon>
        <taxon>Pyramimonadales</taxon>
        <taxon>Pyramimonadaceae</taxon>
        <taxon>Cymbomonas</taxon>
    </lineage>
</organism>
<feature type="region of interest" description="Disordered" evidence="1">
    <location>
        <begin position="314"/>
        <end position="355"/>
    </location>
</feature>
<proteinExistence type="predicted"/>
<feature type="region of interest" description="Disordered" evidence="1">
    <location>
        <begin position="251"/>
        <end position="297"/>
    </location>
</feature>
<feature type="region of interest" description="Disordered" evidence="1">
    <location>
        <begin position="1"/>
        <end position="162"/>
    </location>
</feature>
<feature type="region of interest" description="Disordered" evidence="1">
    <location>
        <begin position="176"/>
        <end position="224"/>
    </location>
</feature>
<reference evidence="2 3" key="1">
    <citation type="journal article" date="2015" name="Genome Biol. Evol.">
        <title>Comparative Genomics of a Bacterivorous Green Alga Reveals Evolutionary Causalities and Consequences of Phago-Mixotrophic Mode of Nutrition.</title>
        <authorList>
            <person name="Burns J.A."/>
            <person name="Paasch A."/>
            <person name="Narechania A."/>
            <person name="Kim E."/>
        </authorList>
    </citation>
    <scope>NUCLEOTIDE SEQUENCE [LARGE SCALE GENOMIC DNA]</scope>
    <source>
        <strain evidence="2 3">PLY_AMNH</strain>
    </source>
</reference>
<dbReference type="Proteomes" id="UP001190700">
    <property type="component" value="Unassembled WGS sequence"/>
</dbReference>
<feature type="compositionally biased region" description="Basic and acidic residues" evidence="1">
    <location>
        <begin position="252"/>
        <end position="264"/>
    </location>
</feature>
<dbReference type="AlphaFoldDB" id="A0AAE0G5M3"/>
<evidence type="ECO:0000256" key="1">
    <source>
        <dbReference type="SAM" id="MobiDB-lite"/>
    </source>
</evidence>
<dbReference type="EMBL" id="LGRX02009219">
    <property type="protein sequence ID" value="KAK3272006.1"/>
    <property type="molecule type" value="Genomic_DNA"/>
</dbReference>